<dbReference type="Proteomes" id="UP001055115">
    <property type="component" value="Unassembled WGS sequence"/>
</dbReference>
<dbReference type="AlphaFoldDB" id="A0AA37UK40"/>
<protein>
    <submittedName>
        <fullName evidence="1">Uncharacterized protein</fullName>
    </submittedName>
</protein>
<keyword evidence="2" id="KW-1185">Reference proteome</keyword>
<dbReference type="GeneID" id="73331787"/>
<name>A0AA37UK40_9PEZI</name>
<proteinExistence type="predicted"/>
<gene>
    <name evidence="1" type="ORF">ColSpa_10985</name>
</gene>
<evidence type="ECO:0000313" key="2">
    <source>
        <dbReference type="Proteomes" id="UP001055115"/>
    </source>
</evidence>
<comment type="caution">
    <text evidence="1">The sequence shown here is derived from an EMBL/GenBank/DDBJ whole genome shotgun (WGS) entry which is preliminary data.</text>
</comment>
<reference evidence="1 2" key="1">
    <citation type="submission" date="2022-03" db="EMBL/GenBank/DDBJ databases">
        <title>Genome data of Colletotrichum spp.</title>
        <authorList>
            <person name="Utami Y.D."/>
            <person name="Hiruma K."/>
        </authorList>
    </citation>
    <scope>NUCLEOTIDE SEQUENCE [LARGE SCALE GENOMIC DNA]</scope>
    <source>
        <strain evidence="1 2">MAFF 239500</strain>
    </source>
</reference>
<sequence>MSSGLLEDLRDGGGEYPATIRNDEDLKELSRWLLDARLLCDPDDEFGQLVPSFQYDYMNEPFVFGTEEVPEADVVRKHRTKSQASDIEIHFPETVEGPKFIRIDPDGSKFRVEMDYNNSTDSDDRVHAVVHSVCLELAGKVFESSRVAHVRDMRGLFLALRWRQGICYKSGGLWDCQPQVNYMLANHGYYVPQCDCIYDGMDWSGPYTSPRANLFHPCRSQVALTAEADKLAKNLARMPTEIMETIFEYMGRDLPRLSSRLVSQKIWKEHLKAACRGVGLLPWLWDINTALVDAKDAELCPGGPGFEWDWELLARQLSRGVDYGVRPDCPKDVYPYPAWFDSPLTWHMVCTGSHTDLAHVPAGLHNRRRIWQLLEEMFVGDAIPWPARQHCWWRRKNHVREKCMPLWWDKSGNVLPSPIWIPSIYLTWYADPESHPEAIFLRRLGGEVYAFKGKSRLQYWQEDAKENSDCALTVDEAGEVKPRPATVEEIYAVLRPLGYPV</sequence>
<dbReference type="RefSeq" id="XP_049133154.1">
    <property type="nucleotide sequence ID" value="XM_049277197.1"/>
</dbReference>
<accession>A0AA37UK40</accession>
<dbReference type="EMBL" id="BQXU01000041">
    <property type="protein sequence ID" value="GKT50804.1"/>
    <property type="molecule type" value="Genomic_DNA"/>
</dbReference>
<organism evidence="1 2">
    <name type="scientific">Colletotrichum spaethianum</name>
    <dbReference type="NCBI Taxonomy" id="700344"/>
    <lineage>
        <taxon>Eukaryota</taxon>
        <taxon>Fungi</taxon>
        <taxon>Dikarya</taxon>
        <taxon>Ascomycota</taxon>
        <taxon>Pezizomycotina</taxon>
        <taxon>Sordariomycetes</taxon>
        <taxon>Hypocreomycetidae</taxon>
        <taxon>Glomerellales</taxon>
        <taxon>Glomerellaceae</taxon>
        <taxon>Colletotrichum</taxon>
        <taxon>Colletotrichum spaethianum species complex</taxon>
    </lineage>
</organism>
<evidence type="ECO:0000313" key="1">
    <source>
        <dbReference type="EMBL" id="GKT50804.1"/>
    </source>
</evidence>